<protein>
    <submittedName>
        <fullName evidence="3">Uncharacterized protein</fullName>
    </submittedName>
</protein>
<dbReference type="AlphaFoldDB" id="A0A4U0TNJ0"/>
<comment type="caution">
    <text evidence="3">The sequence shown here is derived from an EMBL/GenBank/DDBJ whole genome shotgun (WGS) entry which is preliminary data.</text>
</comment>
<accession>A0A4U0TNJ0</accession>
<dbReference type="OrthoDB" id="3949414at2759"/>
<proteinExistence type="predicted"/>
<name>A0A4U0TNJ0_9PEZI</name>
<dbReference type="EMBL" id="NAJP01000266">
    <property type="protein sequence ID" value="TKA22666.1"/>
    <property type="molecule type" value="Genomic_DNA"/>
</dbReference>
<organism evidence="3 4">
    <name type="scientific">Friedmanniomyces endolithicus</name>
    <dbReference type="NCBI Taxonomy" id="329885"/>
    <lineage>
        <taxon>Eukaryota</taxon>
        <taxon>Fungi</taxon>
        <taxon>Dikarya</taxon>
        <taxon>Ascomycota</taxon>
        <taxon>Pezizomycotina</taxon>
        <taxon>Dothideomycetes</taxon>
        <taxon>Dothideomycetidae</taxon>
        <taxon>Mycosphaerellales</taxon>
        <taxon>Teratosphaeriaceae</taxon>
        <taxon>Friedmanniomyces</taxon>
    </lineage>
</organism>
<evidence type="ECO:0000313" key="4">
    <source>
        <dbReference type="Proteomes" id="UP000310066"/>
    </source>
</evidence>
<feature type="compositionally biased region" description="Low complexity" evidence="1">
    <location>
        <begin position="145"/>
        <end position="156"/>
    </location>
</feature>
<dbReference type="Proteomes" id="UP000310066">
    <property type="component" value="Unassembled WGS sequence"/>
</dbReference>
<evidence type="ECO:0000313" key="2">
    <source>
        <dbReference type="EMBL" id="TKA22666.1"/>
    </source>
</evidence>
<sequence length="430" mass="46876">MARAQDESDTEESTALLEPDQDVGPLAERSDPPSSSLTAMAQSEITSDVPASQKAENAEDLSSIDRPNTMSPISSLADRSKTPSPTLAPGDRSVERETPVAVSPSALDEDTVLEVPESPASGFSQIEVASRKEPSGSEATGAGGPAADSANPSNAALQAAGSMVVDSDSNSDDELSSPLMRKTTHRGEGHRKSTPANKAHKRVDRSLRTNSRPEYVIRSSHAKFGLDSSQLIITYESHSVHPLALYMGSIAKTQSELTLARMIKLNSVRSELLECPPMAGDSGAHQKNSNLIRRLCHSSLKDEDAPRLVDAVKALRRCSEVAGDERNLFRCLENLLVMVTKEHDQNEYLEALKGWSKHETECVHIHQCLNFVLLHLDERWRGLHLLVLVFLLRAGIRRLQTYFARARRPAALLSLLNKLNDPAFSAQHCG</sequence>
<dbReference type="EMBL" id="NAJP01000213">
    <property type="protein sequence ID" value="TKA23568.1"/>
    <property type="molecule type" value="Genomic_DNA"/>
</dbReference>
<feature type="compositionally biased region" description="Polar residues" evidence="1">
    <location>
        <begin position="65"/>
        <end position="74"/>
    </location>
</feature>
<gene>
    <name evidence="3" type="ORF">B0A54_17768</name>
    <name evidence="2" type="ORF">B0A54_18045</name>
</gene>
<evidence type="ECO:0000256" key="1">
    <source>
        <dbReference type="SAM" id="MobiDB-lite"/>
    </source>
</evidence>
<evidence type="ECO:0000313" key="3">
    <source>
        <dbReference type="EMBL" id="TKA23568.1"/>
    </source>
</evidence>
<feature type="region of interest" description="Disordered" evidence="1">
    <location>
        <begin position="1"/>
        <end position="212"/>
    </location>
</feature>
<feature type="compositionally biased region" description="Basic residues" evidence="1">
    <location>
        <begin position="192"/>
        <end position="203"/>
    </location>
</feature>
<reference evidence="3 4" key="1">
    <citation type="submission" date="2017-03" db="EMBL/GenBank/DDBJ databases">
        <title>Genomes of endolithic fungi from Antarctica.</title>
        <authorList>
            <person name="Coleine C."/>
            <person name="Masonjones S."/>
            <person name="Stajich J.E."/>
        </authorList>
    </citation>
    <scope>NUCLEOTIDE SEQUENCE [LARGE SCALE GENOMIC DNA]</scope>
    <source>
        <strain evidence="3 4">CCFEE 5311</strain>
    </source>
</reference>
<feature type="compositionally biased region" description="Polar residues" evidence="1">
    <location>
        <begin position="32"/>
        <end position="50"/>
    </location>
</feature>